<sequence>MKAKIGTWTTLAALWLAAPLMAAPLPTLDGTPPLVIGHRGASAERPEHTLASYLRAIEVGADFVEPDLVMTKDNHLVTRHEPEIGLTTDAPAKFPDRKRTAMIDGKPVEGWFAEDFTLAELKTLRAIQPHPDRSKEYDGQFEIPTLQEVIDLVRAEEKKRGRTIGIYPETKHPTYFAQMGKDMNTVLLDILRRNYFHHSSDAVFIQSFEISNLKDLSKRSKHKLIQLLGNESSTPYDQIINGSKKTYRDMMNPDGLAEIAKYAYGIGPSKTSIIPIDKDGRTMPRSSLVGWAHKAGLRVYPYTFRSEPRHLPAEYRNDLTEEMKRFFALGVDGIFTDEPATGVKARAEMGK</sequence>
<keyword evidence="4" id="KW-0319">Glycerol metabolism</keyword>
<evidence type="ECO:0000259" key="8">
    <source>
        <dbReference type="PROSITE" id="PS51704"/>
    </source>
</evidence>
<keyword evidence="5" id="KW-0378">Hydrolase</keyword>
<evidence type="ECO:0000256" key="5">
    <source>
        <dbReference type="ARBA" id="ARBA00022801"/>
    </source>
</evidence>
<evidence type="ECO:0000313" key="10">
    <source>
        <dbReference type="Proteomes" id="UP001597295"/>
    </source>
</evidence>
<protein>
    <recommendedName>
        <fullName evidence="2">glycerophosphodiester phosphodiesterase</fullName>
        <ecNumber evidence="2">3.1.4.46</ecNumber>
    </recommendedName>
</protein>
<proteinExistence type="inferred from homology"/>
<feature type="domain" description="GP-PDE" evidence="8">
    <location>
        <begin position="33"/>
        <end position="346"/>
    </location>
</feature>
<evidence type="ECO:0000256" key="4">
    <source>
        <dbReference type="ARBA" id="ARBA00022798"/>
    </source>
</evidence>
<dbReference type="Gene3D" id="3.20.20.190">
    <property type="entry name" value="Phosphatidylinositol (PI) phosphodiesterase"/>
    <property type="match status" value="1"/>
</dbReference>
<dbReference type="InterPro" id="IPR017946">
    <property type="entry name" value="PLC-like_Pdiesterase_TIM-brl"/>
</dbReference>
<dbReference type="CDD" id="cd08602">
    <property type="entry name" value="GDPD_ScGlpQ1_like"/>
    <property type="match status" value="1"/>
</dbReference>
<dbReference type="EMBL" id="JBHUIP010000010">
    <property type="protein sequence ID" value="MFD2263351.1"/>
    <property type="molecule type" value="Genomic_DNA"/>
</dbReference>
<keyword evidence="10" id="KW-1185">Reference proteome</keyword>
<comment type="caution">
    <text evidence="9">The sequence shown here is derived from an EMBL/GenBank/DDBJ whole genome shotgun (WGS) entry which is preliminary data.</text>
</comment>
<evidence type="ECO:0000256" key="7">
    <source>
        <dbReference type="SAM" id="SignalP"/>
    </source>
</evidence>
<keyword evidence="3 7" id="KW-0732">Signal</keyword>
<feature type="signal peptide" evidence="7">
    <location>
        <begin position="1"/>
        <end position="22"/>
    </location>
</feature>
<comment type="similarity">
    <text evidence="1">Belongs to the glycerophosphoryl diester phosphodiesterase family.</text>
</comment>
<reference evidence="10" key="1">
    <citation type="journal article" date="2019" name="Int. J. Syst. Evol. Microbiol.">
        <title>The Global Catalogue of Microorganisms (GCM) 10K type strain sequencing project: providing services to taxonomists for standard genome sequencing and annotation.</title>
        <authorList>
            <consortium name="The Broad Institute Genomics Platform"/>
            <consortium name="The Broad Institute Genome Sequencing Center for Infectious Disease"/>
            <person name="Wu L."/>
            <person name="Ma J."/>
        </authorList>
    </citation>
    <scope>NUCLEOTIDE SEQUENCE [LARGE SCALE GENOMIC DNA]</scope>
    <source>
        <strain evidence="10">CGMCC 1.19062</strain>
    </source>
</reference>
<dbReference type="PANTHER" id="PTHR43620:SF7">
    <property type="entry name" value="GLYCEROPHOSPHODIESTER PHOSPHODIESTERASE GDPD5-RELATED"/>
    <property type="match status" value="1"/>
</dbReference>
<dbReference type="RefSeq" id="WP_379876350.1">
    <property type="nucleotide sequence ID" value="NZ_JBHUIP010000010.1"/>
</dbReference>
<gene>
    <name evidence="9" type="ORF">ACFSM5_10670</name>
</gene>
<evidence type="ECO:0000256" key="1">
    <source>
        <dbReference type="ARBA" id="ARBA00007277"/>
    </source>
</evidence>
<dbReference type="InterPro" id="IPR030395">
    <property type="entry name" value="GP_PDE_dom"/>
</dbReference>
<feature type="chain" id="PRO_5047069878" description="glycerophosphodiester phosphodiesterase" evidence="7">
    <location>
        <begin position="23"/>
        <end position="351"/>
    </location>
</feature>
<dbReference type="PROSITE" id="PS51704">
    <property type="entry name" value="GP_PDE"/>
    <property type="match status" value="1"/>
</dbReference>
<evidence type="ECO:0000256" key="6">
    <source>
        <dbReference type="ARBA" id="ARBA00047512"/>
    </source>
</evidence>
<evidence type="ECO:0000256" key="3">
    <source>
        <dbReference type="ARBA" id="ARBA00022729"/>
    </source>
</evidence>
<dbReference type="Pfam" id="PF03009">
    <property type="entry name" value="GDPD"/>
    <property type="match status" value="1"/>
</dbReference>
<dbReference type="EC" id="3.1.4.46" evidence="2"/>
<organism evidence="9 10">
    <name type="scientific">Lacibacterium aquatile</name>
    <dbReference type="NCBI Taxonomy" id="1168082"/>
    <lineage>
        <taxon>Bacteria</taxon>
        <taxon>Pseudomonadati</taxon>
        <taxon>Pseudomonadota</taxon>
        <taxon>Alphaproteobacteria</taxon>
        <taxon>Rhodospirillales</taxon>
        <taxon>Rhodospirillaceae</taxon>
    </lineage>
</organism>
<dbReference type="Proteomes" id="UP001597295">
    <property type="component" value="Unassembled WGS sequence"/>
</dbReference>
<dbReference type="SUPFAM" id="SSF51695">
    <property type="entry name" value="PLC-like phosphodiesterases"/>
    <property type="match status" value="1"/>
</dbReference>
<name>A0ABW5DS89_9PROT</name>
<evidence type="ECO:0000256" key="2">
    <source>
        <dbReference type="ARBA" id="ARBA00012247"/>
    </source>
</evidence>
<comment type="catalytic activity">
    <reaction evidence="6">
        <text>a sn-glycero-3-phosphodiester + H2O = an alcohol + sn-glycerol 3-phosphate + H(+)</text>
        <dbReference type="Rhea" id="RHEA:12969"/>
        <dbReference type="ChEBI" id="CHEBI:15377"/>
        <dbReference type="ChEBI" id="CHEBI:15378"/>
        <dbReference type="ChEBI" id="CHEBI:30879"/>
        <dbReference type="ChEBI" id="CHEBI:57597"/>
        <dbReference type="ChEBI" id="CHEBI:83408"/>
        <dbReference type="EC" id="3.1.4.46"/>
    </reaction>
</comment>
<accession>A0ABW5DS89</accession>
<dbReference type="PANTHER" id="PTHR43620">
    <property type="entry name" value="GLYCEROPHOSPHORYL DIESTER PHOSPHODIESTERASE"/>
    <property type="match status" value="1"/>
</dbReference>
<evidence type="ECO:0000313" key="9">
    <source>
        <dbReference type="EMBL" id="MFD2263351.1"/>
    </source>
</evidence>